<evidence type="ECO:0000313" key="7">
    <source>
        <dbReference type="Proteomes" id="UP000825935"/>
    </source>
</evidence>
<evidence type="ECO:0000256" key="5">
    <source>
        <dbReference type="ARBA" id="ARBA00023136"/>
    </source>
</evidence>
<dbReference type="SUPFAM" id="SSF48264">
    <property type="entry name" value="Cytochrome P450"/>
    <property type="match status" value="1"/>
</dbReference>
<dbReference type="OrthoDB" id="2789670at2759"/>
<dbReference type="Pfam" id="PF00067">
    <property type="entry name" value="p450"/>
    <property type="match status" value="1"/>
</dbReference>
<dbReference type="PRINTS" id="PR00463">
    <property type="entry name" value="EP450I"/>
</dbReference>
<sequence length="214" mass="24825">MISRIRAEAERNQGVVSVYPIIRFGMFELLLFMCFGYHMKEEEVFEISELLDAIVKLTAMQLFDFLPFMKLLRRNREVSKRELRAKQVDLFSSHFQKHKELKEMGQLTRGSYLETLLHKDLSTHDVVTLCTEFMGGGTDTTVTTLEWAMAHLVRNPLIQSKLYCHIRDVVGDRPVEEVDLEHLPYLQAVVKETLRLNPPGPRAHSAATRRLCTY</sequence>
<dbReference type="GO" id="GO:0020037">
    <property type="term" value="F:heme binding"/>
    <property type="evidence" value="ECO:0007669"/>
    <property type="project" value="InterPro"/>
</dbReference>
<comment type="subcellular location">
    <subcellularLocation>
        <location evidence="1">Membrane</location>
        <topology evidence="1">Single-pass membrane protein</topology>
    </subcellularLocation>
</comment>
<evidence type="ECO:0000313" key="6">
    <source>
        <dbReference type="EMBL" id="KAH7427906.1"/>
    </source>
</evidence>
<reference evidence="6" key="1">
    <citation type="submission" date="2021-08" db="EMBL/GenBank/DDBJ databases">
        <title>WGS assembly of Ceratopteris richardii.</title>
        <authorList>
            <person name="Marchant D.B."/>
            <person name="Chen G."/>
            <person name="Jenkins J."/>
            <person name="Shu S."/>
            <person name="Leebens-Mack J."/>
            <person name="Grimwood J."/>
            <person name="Schmutz J."/>
            <person name="Soltis P."/>
            <person name="Soltis D."/>
            <person name="Chen Z.-H."/>
        </authorList>
    </citation>
    <scope>NUCLEOTIDE SEQUENCE</scope>
    <source>
        <strain evidence="6">Whitten #5841</strain>
        <tissue evidence="6">Leaf</tissue>
    </source>
</reference>
<dbReference type="AlphaFoldDB" id="A0A8T2U1Y8"/>
<dbReference type="PANTHER" id="PTHR24298">
    <property type="entry name" value="FLAVONOID 3'-MONOOXYGENASE-RELATED"/>
    <property type="match status" value="1"/>
</dbReference>
<dbReference type="GO" id="GO:0016709">
    <property type="term" value="F:oxidoreductase activity, acting on paired donors, with incorporation or reduction of molecular oxygen, NAD(P)H as one donor, and incorporation of one atom of oxygen"/>
    <property type="evidence" value="ECO:0007669"/>
    <property type="project" value="TreeGrafter"/>
</dbReference>
<dbReference type="PRINTS" id="PR00385">
    <property type="entry name" value="P450"/>
</dbReference>
<evidence type="ECO:0000256" key="4">
    <source>
        <dbReference type="ARBA" id="ARBA00022989"/>
    </source>
</evidence>
<name>A0A8T2U1Y8_CERRI</name>
<dbReference type="GO" id="GO:0016020">
    <property type="term" value="C:membrane"/>
    <property type="evidence" value="ECO:0007669"/>
    <property type="project" value="UniProtKB-SubCell"/>
</dbReference>
<dbReference type="InterPro" id="IPR001128">
    <property type="entry name" value="Cyt_P450"/>
</dbReference>
<dbReference type="Proteomes" id="UP000825935">
    <property type="component" value="Chromosome 10"/>
</dbReference>
<keyword evidence="3" id="KW-0479">Metal-binding</keyword>
<keyword evidence="5" id="KW-0472">Membrane</keyword>
<evidence type="ECO:0000256" key="1">
    <source>
        <dbReference type="ARBA" id="ARBA00004167"/>
    </source>
</evidence>
<evidence type="ECO:0000256" key="2">
    <source>
        <dbReference type="ARBA" id="ARBA00022692"/>
    </source>
</evidence>
<dbReference type="PANTHER" id="PTHR24298:SF800">
    <property type="entry name" value="CYTOCHROME P450 89A2-RELATED"/>
    <property type="match status" value="1"/>
</dbReference>
<proteinExistence type="predicted"/>
<keyword evidence="2" id="KW-0812">Transmembrane</keyword>
<comment type="caution">
    <text evidence="6">The sequence shown here is derived from an EMBL/GenBank/DDBJ whole genome shotgun (WGS) entry which is preliminary data.</text>
</comment>
<dbReference type="InterPro" id="IPR051103">
    <property type="entry name" value="Plant_metabolite_P450s"/>
</dbReference>
<keyword evidence="7" id="KW-1185">Reference proteome</keyword>
<dbReference type="GO" id="GO:0005506">
    <property type="term" value="F:iron ion binding"/>
    <property type="evidence" value="ECO:0007669"/>
    <property type="project" value="InterPro"/>
</dbReference>
<dbReference type="InterPro" id="IPR002401">
    <property type="entry name" value="Cyt_P450_E_grp-I"/>
</dbReference>
<evidence type="ECO:0000256" key="3">
    <source>
        <dbReference type="ARBA" id="ARBA00022723"/>
    </source>
</evidence>
<gene>
    <name evidence="6" type="ORF">KP509_10G066400</name>
</gene>
<dbReference type="InterPro" id="IPR036396">
    <property type="entry name" value="Cyt_P450_sf"/>
</dbReference>
<protein>
    <submittedName>
        <fullName evidence="6">Uncharacterized protein</fullName>
    </submittedName>
</protein>
<keyword evidence="4" id="KW-1133">Transmembrane helix</keyword>
<organism evidence="6 7">
    <name type="scientific">Ceratopteris richardii</name>
    <name type="common">Triangle waterfern</name>
    <dbReference type="NCBI Taxonomy" id="49495"/>
    <lineage>
        <taxon>Eukaryota</taxon>
        <taxon>Viridiplantae</taxon>
        <taxon>Streptophyta</taxon>
        <taxon>Embryophyta</taxon>
        <taxon>Tracheophyta</taxon>
        <taxon>Polypodiopsida</taxon>
        <taxon>Polypodiidae</taxon>
        <taxon>Polypodiales</taxon>
        <taxon>Pteridineae</taxon>
        <taxon>Pteridaceae</taxon>
        <taxon>Parkerioideae</taxon>
        <taxon>Ceratopteris</taxon>
    </lineage>
</organism>
<accession>A0A8T2U1Y8</accession>
<dbReference type="EMBL" id="CM035415">
    <property type="protein sequence ID" value="KAH7427906.1"/>
    <property type="molecule type" value="Genomic_DNA"/>
</dbReference>
<dbReference type="Gene3D" id="1.10.630.10">
    <property type="entry name" value="Cytochrome P450"/>
    <property type="match status" value="1"/>
</dbReference>